<feature type="compositionally biased region" description="Polar residues" evidence="1">
    <location>
        <begin position="201"/>
        <end position="215"/>
    </location>
</feature>
<proteinExistence type="predicted"/>
<evidence type="ECO:0000313" key="2">
    <source>
        <dbReference type="EMBL" id="GEM07263.1"/>
    </source>
</evidence>
<evidence type="ECO:0000256" key="1">
    <source>
        <dbReference type="SAM" id="MobiDB-lite"/>
    </source>
</evidence>
<sequence length="215" mass="22482">MPDEPARNELLKQIVTARICGNEHVFFVDGIKFAVGRLVFDTNGSYAAIISPFHSIVPGPTESRMPSVARVILATLCPSVVDCDQAVRVWLPVAVGPIAVDQPASVVLSGASGGRGALGTGAGGSASTSSRRKRSTISRELMSRATSFCIVYPDHHVAEAERLTSSPTPSASPTTPIAPSLDATEAVDRSDGDALEMSLLTRDTGTPGNPQWPST</sequence>
<organism evidence="2 3">
    <name type="scientific">Rhodotorula toruloides</name>
    <name type="common">Yeast</name>
    <name type="synonym">Rhodosporidium toruloides</name>
    <dbReference type="NCBI Taxonomy" id="5286"/>
    <lineage>
        <taxon>Eukaryota</taxon>
        <taxon>Fungi</taxon>
        <taxon>Dikarya</taxon>
        <taxon>Basidiomycota</taxon>
        <taxon>Pucciniomycotina</taxon>
        <taxon>Microbotryomycetes</taxon>
        <taxon>Sporidiobolales</taxon>
        <taxon>Sporidiobolaceae</taxon>
        <taxon>Rhodotorula</taxon>
    </lineage>
</organism>
<feature type="region of interest" description="Disordered" evidence="1">
    <location>
        <begin position="117"/>
        <end position="137"/>
    </location>
</feature>
<feature type="region of interest" description="Disordered" evidence="1">
    <location>
        <begin position="161"/>
        <end position="215"/>
    </location>
</feature>
<name>A0A511KA61_RHOTO</name>
<dbReference type="OrthoDB" id="2521236at2759"/>
<comment type="caution">
    <text evidence="2">The sequence shown here is derived from an EMBL/GenBank/DDBJ whole genome shotgun (WGS) entry which is preliminary data.</text>
</comment>
<protein>
    <submittedName>
        <fullName evidence="2">Uncharacterized protein</fullName>
    </submittedName>
</protein>
<gene>
    <name evidence="2" type="ORF">Rt10032_c03g1280</name>
</gene>
<dbReference type="AlphaFoldDB" id="A0A511KA61"/>
<feature type="compositionally biased region" description="Low complexity" evidence="1">
    <location>
        <begin position="164"/>
        <end position="180"/>
    </location>
</feature>
<dbReference type="EMBL" id="BJWK01000003">
    <property type="protein sequence ID" value="GEM07263.1"/>
    <property type="molecule type" value="Genomic_DNA"/>
</dbReference>
<reference evidence="2 3" key="1">
    <citation type="submission" date="2019-07" db="EMBL/GenBank/DDBJ databases">
        <title>Rhodotorula toruloides NBRC10032 genome sequencing.</title>
        <authorList>
            <person name="Shida Y."/>
            <person name="Takaku H."/>
            <person name="Ogasawara W."/>
            <person name="Mori K."/>
        </authorList>
    </citation>
    <scope>NUCLEOTIDE SEQUENCE [LARGE SCALE GENOMIC DNA]</scope>
    <source>
        <strain evidence="2 3">NBRC10032</strain>
    </source>
</reference>
<evidence type="ECO:0000313" key="3">
    <source>
        <dbReference type="Proteomes" id="UP000321518"/>
    </source>
</evidence>
<accession>A0A511KA61</accession>
<dbReference type="Proteomes" id="UP000321518">
    <property type="component" value="Unassembled WGS sequence"/>
</dbReference>